<keyword evidence="1" id="KW-1133">Transmembrane helix</keyword>
<dbReference type="AlphaFoldDB" id="A0A366B2B5"/>
<organism evidence="3 4">
    <name type="scientific">Flavobacterium psychrolimnae</name>
    <dbReference type="NCBI Taxonomy" id="249351"/>
    <lineage>
        <taxon>Bacteria</taxon>
        <taxon>Pseudomonadati</taxon>
        <taxon>Bacteroidota</taxon>
        <taxon>Flavobacteriia</taxon>
        <taxon>Flavobacteriales</taxon>
        <taxon>Flavobacteriaceae</taxon>
        <taxon>Flavobacterium</taxon>
    </lineage>
</organism>
<name>A0A366B2B5_9FLAO</name>
<dbReference type="SUPFAM" id="SSF48452">
    <property type="entry name" value="TPR-like"/>
    <property type="match status" value="1"/>
</dbReference>
<accession>A0A366B2B5</accession>
<dbReference type="InterPro" id="IPR018060">
    <property type="entry name" value="HTH_AraC"/>
</dbReference>
<evidence type="ECO:0000259" key="2">
    <source>
        <dbReference type="PROSITE" id="PS01124"/>
    </source>
</evidence>
<dbReference type="Gene3D" id="1.25.40.10">
    <property type="entry name" value="Tetratricopeptide repeat domain"/>
    <property type="match status" value="2"/>
</dbReference>
<dbReference type="Proteomes" id="UP000253676">
    <property type="component" value="Unassembled WGS sequence"/>
</dbReference>
<gene>
    <name evidence="3" type="ORF">DR980_09475</name>
</gene>
<dbReference type="PROSITE" id="PS01124">
    <property type="entry name" value="HTH_ARAC_FAMILY_2"/>
    <property type="match status" value="1"/>
</dbReference>
<dbReference type="GO" id="GO:0003700">
    <property type="term" value="F:DNA-binding transcription factor activity"/>
    <property type="evidence" value="ECO:0007669"/>
    <property type="project" value="InterPro"/>
</dbReference>
<keyword evidence="4" id="KW-1185">Reference proteome</keyword>
<evidence type="ECO:0000256" key="1">
    <source>
        <dbReference type="SAM" id="Phobius"/>
    </source>
</evidence>
<evidence type="ECO:0000313" key="4">
    <source>
        <dbReference type="Proteomes" id="UP000253676"/>
    </source>
</evidence>
<evidence type="ECO:0000313" key="3">
    <source>
        <dbReference type="EMBL" id="RBN50334.1"/>
    </source>
</evidence>
<feature type="transmembrane region" description="Helical" evidence="1">
    <location>
        <begin position="372"/>
        <end position="393"/>
    </location>
</feature>
<dbReference type="InterPro" id="IPR011990">
    <property type="entry name" value="TPR-like_helical_dom_sf"/>
</dbReference>
<keyword evidence="1" id="KW-0472">Membrane</keyword>
<dbReference type="Gene3D" id="1.10.10.60">
    <property type="entry name" value="Homeodomain-like"/>
    <property type="match status" value="1"/>
</dbReference>
<proteinExistence type="predicted"/>
<keyword evidence="1" id="KW-0812">Transmembrane</keyword>
<dbReference type="GO" id="GO:0043565">
    <property type="term" value="F:sequence-specific DNA binding"/>
    <property type="evidence" value="ECO:0007669"/>
    <property type="project" value="InterPro"/>
</dbReference>
<sequence>MTKKYLLIIWVCLQYNAYAQQNIFVIPDSLSTKSYEYFSNNILYEEKDSINERLYAQSWLAKAKREKNFGQMTQSYKALIYTSDNKLQLKYADSMLTAAKRTADMELIGSVYMTKGIVQYDLKEHMNALDSYLMADEYISKTNNHYLIYKVKYVIAQVKYYLGFYDEATTLFQECVNYFKEKNDRAYLNSLHSLGLCYSRTSKYKLCSQINQTGLSEGLRLKNLEMEPYFIHSEGVNQYFKHNYADAIKKLTKTLPVVIDNKDFINETTAYFYIGKSYWAQKLQEKALPYLKKIDEAFQKQKYIRPHLREAYEILIDYYQQRNDKVLELYYVKALLEVDQVLLKDYKYLSGKIHKEYDTKKLLERQRNIEQYWTVVACIIITIMTAIIVVLVLRHYKNKRLFEELMNRKPETPQSLVSNNTGKETELDINPEVIAAILKNLEKFERNKKYLEKDMSLAKMASLLNTNVKYASKIIARYRNKGTVDYITHLKIDHIIELLKNENKYRNYTNKALGEESGFGSTQIFTRAFNNRTGLSPTYFISKLKSQQH</sequence>
<dbReference type="EMBL" id="QNUX01000007">
    <property type="protein sequence ID" value="RBN50334.1"/>
    <property type="molecule type" value="Genomic_DNA"/>
</dbReference>
<dbReference type="SMART" id="SM00342">
    <property type="entry name" value="HTH_ARAC"/>
    <property type="match status" value="1"/>
</dbReference>
<comment type="caution">
    <text evidence="3">The sequence shown here is derived from an EMBL/GenBank/DDBJ whole genome shotgun (WGS) entry which is preliminary data.</text>
</comment>
<protein>
    <submittedName>
        <fullName evidence="3">AraC family transcriptional regulator</fullName>
    </submittedName>
</protein>
<feature type="domain" description="HTH araC/xylS-type" evidence="2">
    <location>
        <begin position="431"/>
        <end position="543"/>
    </location>
</feature>
<reference evidence="3 4" key="1">
    <citation type="submission" date="2018-07" db="EMBL/GenBank/DDBJ databases">
        <title>Complete genome sequence of Flavobacterium psychrolimnae LMG 22018.</title>
        <authorList>
            <person name="Kim D.-U."/>
        </authorList>
    </citation>
    <scope>NUCLEOTIDE SEQUENCE [LARGE SCALE GENOMIC DNA]</scope>
    <source>
        <strain evidence="3 4">LMG 22018</strain>
    </source>
</reference>